<feature type="transmembrane region" description="Helical" evidence="1">
    <location>
        <begin position="317"/>
        <end position="341"/>
    </location>
</feature>
<feature type="transmembrane region" description="Helical" evidence="1">
    <location>
        <begin position="131"/>
        <end position="148"/>
    </location>
</feature>
<sequence length="595" mass="64911">MNLRDRTVQAVVGLTVVAVILRTVSLGSRVAHWDEGRVAYWVLEYGDTGVLFYRPIVHGPLLKLVNAPLFELLGATDFAMRLFPALVGALLPLSALLFRHRLRDSAVVSLALLLALNPVLLYYSRFMRNDILVAAFSFLAFACLVRAIDFDDGRYLIVAAGALALGFGAKENALAYVFAFVGAAGLLFGHRLVFGYLDGRSPATVAVQYLRWGYDGLRRHIRSVVASVVTFLLLITYIHAPRGELPSQGLYYASCTDYDPYFDVATAPTLGEAATNPLLLPRLVWFSVGSTAELYACQWITPRTDDPNPLLEFIHEMGLITLESSTTLAVLALAGFGLAVFRARPPDDLVSFTFYWGAASMVGYPFITDIGGASWLVVHIVLPLAVPAAVALGALCETGIEATRDGDTASAALAVALVVVLVGSMAWTGYATSAVNTTDDDNPLVQYAQPSNDLRQSLDEMSRLAEDNKAGPDVIVYGQELSDPTPDAELDRRPACVDWFETLPLAWYFEADDITVACAPIEGDLSSALETHDPPVVIAHEDDRLGVDNRVDDRYEDRTVMMRTTDTPFVYYVDAERLDGTEQQPSIQSPAQPRT</sequence>
<dbReference type="KEGG" id="nph:NP_2284A"/>
<name>A0A1U7EVY7_NATPD</name>
<feature type="transmembrane region" description="Helical" evidence="1">
    <location>
        <begin position="221"/>
        <end position="240"/>
    </location>
</feature>
<dbReference type="Proteomes" id="UP000002698">
    <property type="component" value="Chromosome"/>
</dbReference>
<keyword evidence="4" id="KW-1185">Reference proteome</keyword>
<dbReference type="NCBIfam" id="TIGR03663">
    <property type="entry name" value="flippase activity-associated protein Agl23"/>
    <property type="match status" value="1"/>
</dbReference>
<feature type="transmembrane region" description="Helical" evidence="1">
    <location>
        <begin position="373"/>
        <end position="396"/>
    </location>
</feature>
<reference evidence="3 4" key="1">
    <citation type="journal article" date="2005" name="Genome Res.">
        <title>Living with two extremes: conclusions from the genome sequence of Natronomonas pharaonis.</title>
        <authorList>
            <person name="Falb M."/>
            <person name="Pfeiffer F."/>
            <person name="Palm P."/>
            <person name="Rodewald K."/>
            <person name="Hickmann V."/>
            <person name="Tittor J."/>
            <person name="Oesterhelt D."/>
        </authorList>
    </citation>
    <scope>NUCLEOTIDE SEQUENCE [LARGE SCALE GENOMIC DNA]</scope>
    <source>
        <strain evidence="4">ATCC 35678 / DSM 2160 / CIP 103997 / JCM 8858 / NBRC 14720 / NCIMB 2260 / Gabara</strain>
    </source>
</reference>
<keyword evidence="1" id="KW-1133">Transmembrane helix</keyword>
<dbReference type="HOGENOM" id="CLU_488026_0_0_2"/>
<feature type="transmembrane region" description="Helical" evidence="1">
    <location>
        <begin position="105"/>
        <end position="125"/>
    </location>
</feature>
<dbReference type="RefSeq" id="WP_011322860.1">
    <property type="nucleotide sequence ID" value="NC_007426.1"/>
</dbReference>
<dbReference type="STRING" id="348780.NP_2284A"/>
<feature type="transmembrane region" description="Helical" evidence="1">
    <location>
        <begin position="348"/>
        <end position="367"/>
    </location>
</feature>
<keyword evidence="1" id="KW-0472">Membrane</keyword>
<feature type="domain" description="Glycosyltransferase RgtA/B/C/D-like" evidence="2">
    <location>
        <begin position="58"/>
        <end position="185"/>
    </location>
</feature>
<dbReference type="AlphaFoldDB" id="A0A1U7EVY7"/>
<dbReference type="InterPro" id="IPR016950">
    <property type="entry name" value="Manno-Trfase_MA4085_prd"/>
</dbReference>
<dbReference type="OrthoDB" id="313515at2157"/>
<evidence type="ECO:0000313" key="4">
    <source>
        <dbReference type="Proteomes" id="UP000002698"/>
    </source>
</evidence>
<accession>A0A1U7EVY7</accession>
<feature type="transmembrane region" description="Helical" evidence="1">
    <location>
        <begin position="175"/>
        <end position="194"/>
    </location>
</feature>
<gene>
    <name evidence="3" type="ordered locus">NP_2284A</name>
</gene>
<dbReference type="GeneID" id="3701400"/>
<evidence type="ECO:0000313" key="3">
    <source>
        <dbReference type="EMBL" id="CAI49233.1"/>
    </source>
</evidence>
<dbReference type="Pfam" id="PF13231">
    <property type="entry name" value="PMT_2"/>
    <property type="match status" value="1"/>
</dbReference>
<feature type="transmembrane region" description="Helical" evidence="1">
    <location>
        <begin position="153"/>
        <end position="169"/>
    </location>
</feature>
<dbReference type="InterPro" id="IPR019962">
    <property type="entry name" value="CHP03663"/>
</dbReference>
<evidence type="ECO:0000259" key="2">
    <source>
        <dbReference type="Pfam" id="PF13231"/>
    </source>
</evidence>
<evidence type="ECO:0000256" key="1">
    <source>
        <dbReference type="SAM" id="Phobius"/>
    </source>
</evidence>
<feature type="transmembrane region" description="Helical" evidence="1">
    <location>
        <begin position="408"/>
        <end position="430"/>
    </location>
</feature>
<protein>
    <submittedName>
        <fullName evidence="3">TIGR03663 family protein</fullName>
    </submittedName>
</protein>
<dbReference type="PANTHER" id="PTHR41710">
    <property type="entry name" value="GLYCOSYL TRANSFERASE, FAMILY 39"/>
    <property type="match status" value="1"/>
</dbReference>
<dbReference type="EnsemblBacteria" id="CAI49233">
    <property type="protein sequence ID" value="CAI49233"/>
    <property type="gene ID" value="NP_2284A"/>
</dbReference>
<dbReference type="EMBL" id="CR936257">
    <property type="protein sequence ID" value="CAI49233.1"/>
    <property type="molecule type" value="Genomic_DNA"/>
</dbReference>
<proteinExistence type="predicted"/>
<keyword evidence="1" id="KW-0812">Transmembrane</keyword>
<organism evidence="3 4">
    <name type="scientific">Natronomonas pharaonis (strain ATCC 35678 / DSM 2160 / CIP 103997 / JCM 8858 / NBRC 14720 / NCIMB 2260 / Gabara)</name>
    <name type="common">Halobacterium pharaonis</name>
    <dbReference type="NCBI Taxonomy" id="348780"/>
    <lineage>
        <taxon>Archaea</taxon>
        <taxon>Methanobacteriati</taxon>
        <taxon>Methanobacteriota</taxon>
        <taxon>Stenosarchaea group</taxon>
        <taxon>Halobacteria</taxon>
        <taxon>Halobacteriales</taxon>
        <taxon>Natronomonadaceae</taxon>
        <taxon>Natronomonas</taxon>
    </lineage>
</organism>
<dbReference type="PANTHER" id="PTHR41710:SF2">
    <property type="entry name" value="GLYCOSYL TRANSFERASE FAMILY 39_83 DOMAIN-CONTAINING PROTEIN"/>
    <property type="match status" value="1"/>
</dbReference>
<feature type="transmembrane region" description="Helical" evidence="1">
    <location>
        <begin position="78"/>
        <end position="98"/>
    </location>
</feature>
<dbReference type="eggNOG" id="arCOG00562">
    <property type="taxonomic scope" value="Archaea"/>
</dbReference>
<dbReference type="PIRSF" id="PIRSF030218">
    <property type="entry name" value="Mannosyltr_MA4085_prd"/>
    <property type="match status" value="1"/>
</dbReference>
<dbReference type="InterPro" id="IPR038731">
    <property type="entry name" value="RgtA/B/C-like"/>
</dbReference>